<gene>
    <name evidence="2" type="ORF">BECKFM1743A_GA0114220_101202</name>
    <name evidence="3" type="ORF">BECKFM1743B_GA0114221_103541</name>
</gene>
<protein>
    <submittedName>
        <fullName evidence="3">Uncharacterized protein</fullName>
    </submittedName>
</protein>
<dbReference type="AlphaFoldDB" id="A0A450WDC5"/>
<dbReference type="EMBL" id="CAADEZ010000120">
    <property type="protein sequence ID" value="VFJ53799.1"/>
    <property type="molecule type" value="Genomic_DNA"/>
</dbReference>
<evidence type="ECO:0000313" key="2">
    <source>
        <dbReference type="EMBL" id="VFJ53799.1"/>
    </source>
</evidence>
<reference evidence="3" key="1">
    <citation type="submission" date="2019-02" db="EMBL/GenBank/DDBJ databases">
        <authorList>
            <person name="Gruber-Vodicka R. H."/>
            <person name="Seah K. B. B."/>
        </authorList>
    </citation>
    <scope>NUCLEOTIDE SEQUENCE</scope>
    <source>
        <strain evidence="2">BECK_BZ163</strain>
        <strain evidence="3">BECK_BZ164</strain>
    </source>
</reference>
<evidence type="ECO:0000313" key="3">
    <source>
        <dbReference type="EMBL" id="VFK15086.1"/>
    </source>
</evidence>
<feature type="region of interest" description="Disordered" evidence="1">
    <location>
        <begin position="1"/>
        <end position="28"/>
    </location>
</feature>
<proteinExistence type="predicted"/>
<name>A0A450WDC5_9GAMM</name>
<evidence type="ECO:0000256" key="1">
    <source>
        <dbReference type="SAM" id="MobiDB-lite"/>
    </source>
</evidence>
<organism evidence="3">
    <name type="scientific">Candidatus Kentrum sp. FM</name>
    <dbReference type="NCBI Taxonomy" id="2126340"/>
    <lineage>
        <taxon>Bacteria</taxon>
        <taxon>Pseudomonadati</taxon>
        <taxon>Pseudomonadota</taxon>
        <taxon>Gammaproteobacteria</taxon>
        <taxon>Candidatus Kentrum</taxon>
    </lineage>
</organism>
<sequence length="72" mass="8151">MSTSFYPRKARKNAEREERFFNHRGHSAAEPQPVVVVLSLSLSKKPDKIDSEPVPYGNGCMKSVQEKQEMDG</sequence>
<feature type="compositionally biased region" description="Basic and acidic residues" evidence="1">
    <location>
        <begin position="12"/>
        <end position="21"/>
    </location>
</feature>
<feature type="region of interest" description="Disordered" evidence="1">
    <location>
        <begin position="47"/>
        <end position="72"/>
    </location>
</feature>
<dbReference type="EMBL" id="CAADFL010000354">
    <property type="protein sequence ID" value="VFK15086.1"/>
    <property type="molecule type" value="Genomic_DNA"/>
</dbReference>
<accession>A0A450WDC5</accession>